<dbReference type="Proteomes" id="UP000461585">
    <property type="component" value="Unassembled WGS sequence"/>
</dbReference>
<evidence type="ECO:0000256" key="1">
    <source>
        <dbReference type="SAM" id="Coils"/>
    </source>
</evidence>
<evidence type="ECO:0000259" key="3">
    <source>
        <dbReference type="PROSITE" id="PS51737"/>
    </source>
</evidence>
<comment type="caution">
    <text evidence="4">The sequence shown here is derived from an EMBL/GenBank/DDBJ whole genome shotgun (WGS) entry which is preliminary data.</text>
</comment>
<dbReference type="AlphaFoldDB" id="A0A7X5HWE7"/>
<sequence>MQTNLSTSMNPKVRIIPVVSRTGRSDEHHDGRKKRIAAYARVSTLLEHQASSYELQVSYYTDYIKKNPAWELYKIYTDEGITGTNTKNRTGFLEMIEDAKAGKIDYILTKSISRFARNTLDCLSYVRLLKNLDPQVGVFFEKENLDTLDSKSELFLTILSSLAQEESKSLSMNATWGVTKRFSQGKPHIPTTYFLGYDTDEDGKIVILEKEAEVVRRIFREFLEGKGTARIAKGLMKDGVLTARGKKTWTSDSIRKILIQEKYTGDCVAQKTVTIDFLSHKRVPNKDHKPKYYIQNHHPAIISKEDWDKVQKELIRRNDLLRNPEKKYRMTYSGKSVFSNMLFCGHCGRPVTRRRMTSSKNGEKYHFTTWHCRVAAHRDIDKGIKCNASYVWEEVLEKAFMKILHEMNDDRDEVIREARLASEDYALSEAEQEKLVELETKLEHITNRISDLAARESATSDPVYDATMRHMIYEQEIIQLEYENLSKMESESIFIKKHLEEFIESLDDLSDDDGFREDIFVKTIEKGVVHDNHQVDFHFKCGIKRSIGADRKDYM</sequence>
<dbReference type="InterPro" id="IPR038109">
    <property type="entry name" value="DNA_bind_recomb_sf"/>
</dbReference>
<dbReference type="InterPro" id="IPR011109">
    <property type="entry name" value="DNA_bind_recombinase_dom"/>
</dbReference>
<reference evidence="4 5" key="1">
    <citation type="submission" date="2020-01" db="EMBL/GenBank/DDBJ databases">
        <title>Anaeroalcalibacter tamaniensis gen. nov., sp. nov., moderately halophilic strictly anaerobic fermenter bacterium from mud volcano of Taman peninsula.</title>
        <authorList>
            <person name="Frolova A."/>
            <person name="Merkel A.Y."/>
            <person name="Slobodkin A.I."/>
        </authorList>
    </citation>
    <scope>NUCLEOTIDE SEQUENCE [LARGE SCALE GENOMIC DNA]</scope>
    <source>
        <strain evidence="4 5">F-3ap</strain>
    </source>
</reference>
<proteinExistence type="predicted"/>
<dbReference type="InterPro" id="IPR036162">
    <property type="entry name" value="Resolvase-like_N_sf"/>
</dbReference>
<keyword evidence="5" id="KW-1185">Reference proteome</keyword>
<evidence type="ECO:0000313" key="4">
    <source>
        <dbReference type="EMBL" id="NDL67899.1"/>
    </source>
</evidence>
<dbReference type="Pfam" id="PF13408">
    <property type="entry name" value="Zn_ribbon_recom"/>
    <property type="match status" value="1"/>
</dbReference>
<feature type="coiled-coil region" evidence="1">
    <location>
        <begin position="428"/>
        <end position="455"/>
    </location>
</feature>
<dbReference type="GO" id="GO:0003677">
    <property type="term" value="F:DNA binding"/>
    <property type="evidence" value="ECO:0007669"/>
    <property type="project" value="InterPro"/>
</dbReference>
<dbReference type="Gene3D" id="3.40.50.1390">
    <property type="entry name" value="Resolvase, N-terminal catalytic domain"/>
    <property type="match status" value="1"/>
</dbReference>
<accession>A0A7X5HWE7</accession>
<evidence type="ECO:0000313" key="5">
    <source>
        <dbReference type="Proteomes" id="UP000461585"/>
    </source>
</evidence>
<dbReference type="InterPro" id="IPR006119">
    <property type="entry name" value="Resolv_N"/>
</dbReference>
<gene>
    <name evidence="4" type="ORF">GXN74_09120</name>
</gene>
<dbReference type="GO" id="GO:0000150">
    <property type="term" value="F:DNA strand exchange activity"/>
    <property type="evidence" value="ECO:0007669"/>
    <property type="project" value="InterPro"/>
</dbReference>
<organism evidence="4 5">
    <name type="scientific">Anaerotalea alkaliphila</name>
    <dbReference type="NCBI Taxonomy" id="2662126"/>
    <lineage>
        <taxon>Bacteria</taxon>
        <taxon>Bacillati</taxon>
        <taxon>Bacillota</taxon>
        <taxon>Clostridia</taxon>
        <taxon>Eubacteriales</taxon>
        <taxon>Anaerotalea</taxon>
    </lineage>
</organism>
<dbReference type="PROSITE" id="PS51737">
    <property type="entry name" value="RECOMBINASE_DNA_BIND"/>
    <property type="match status" value="1"/>
</dbReference>
<dbReference type="Pfam" id="PF07508">
    <property type="entry name" value="Recombinase"/>
    <property type="match status" value="1"/>
</dbReference>
<dbReference type="PANTHER" id="PTHR30461:SF23">
    <property type="entry name" value="DNA RECOMBINASE-RELATED"/>
    <property type="match status" value="1"/>
</dbReference>
<dbReference type="CDD" id="cd00338">
    <property type="entry name" value="Ser_Recombinase"/>
    <property type="match status" value="1"/>
</dbReference>
<dbReference type="SUPFAM" id="SSF53041">
    <property type="entry name" value="Resolvase-like"/>
    <property type="match status" value="1"/>
</dbReference>
<dbReference type="InterPro" id="IPR025827">
    <property type="entry name" value="Zn_ribbon_recom_dom"/>
</dbReference>
<evidence type="ECO:0000259" key="2">
    <source>
        <dbReference type="PROSITE" id="PS51736"/>
    </source>
</evidence>
<name>A0A7X5HWE7_9FIRM</name>
<feature type="domain" description="Resolvase/invertase-type recombinase catalytic" evidence="2">
    <location>
        <begin position="35"/>
        <end position="185"/>
    </location>
</feature>
<protein>
    <submittedName>
        <fullName evidence="4">Recombinase family protein</fullName>
    </submittedName>
</protein>
<dbReference type="EMBL" id="JAAEEH010000023">
    <property type="protein sequence ID" value="NDL67899.1"/>
    <property type="molecule type" value="Genomic_DNA"/>
</dbReference>
<dbReference type="SMART" id="SM00857">
    <property type="entry name" value="Resolvase"/>
    <property type="match status" value="1"/>
</dbReference>
<dbReference type="PANTHER" id="PTHR30461">
    <property type="entry name" value="DNA-INVERTASE FROM LAMBDOID PROPHAGE"/>
    <property type="match status" value="1"/>
</dbReference>
<feature type="domain" description="Recombinase" evidence="3">
    <location>
        <begin position="194"/>
        <end position="320"/>
    </location>
</feature>
<dbReference type="PROSITE" id="PS51736">
    <property type="entry name" value="RECOMBINASES_3"/>
    <property type="match status" value="1"/>
</dbReference>
<dbReference type="InterPro" id="IPR050639">
    <property type="entry name" value="SSR_resolvase"/>
</dbReference>
<keyword evidence="1" id="KW-0175">Coiled coil</keyword>
<dbReference type="RefSeq" id="WP_162370626.1">
    <property type="nucleotide sequence ID" value="NZ_JAAEEH010000023.1"/>
</dbReference>
<dbReference type="Pfam" id="PF00239">
    <property type="entry name" value="Resolvase"/>
    <property type="match status" value="1"/>
</dbReference>
<dbReference type="Gene3D" id="3.90.1750.20">
    <property type="entry name" value="Putative Large Serine Recombinase, Chain B, Domain 2"/>
    <property type="match status" value="1"/>
</dbReference>